<dbReference type="GO" id="GO:0043190">
    <property type="term" value="C:ATP-binding cassette (ABC) transporter complex"/>
    <property type="evidence" value="ECO:0007669"/>
    <property type="project" value="TreeGrafter"/>
</dbReference>
<dbReference type="Gene3D" id="3.40.50.300">
    <property type="entry name" value="P-loop containing nucleotide triphosphate hydrolases"/>
    <property type="match status" value="2"/>
</dbReference>
<dbReference type="SMART" id="SM00382">
    <property type="entry name" value="AAA"/>
    <property type="match status" value="2"/>
</dbReference>
<dbReference type="InterPro" id="IPR017871">
    <property type="entry name" value="ABC_transporter-like_CS"/>
</dbReference>
<comment type="similarity">
    <text evidence="1">Belongs to the ABC transporter superfamily.</text>
</comment>
<dbReference type="InterPro" id="IPR003593">
    <property type="entry name" value="AAA+_ATPase"/>
</dbReference>
<evidence type="ECO:0000259" key="5">
    <source>
        <dbReference type="PROSITE" id="PS50893"/>
    </source>
</evidence>
<dbReference type="PROSITE" id="PS00211">
    <property type="entry name" value="ABC_TRANSPORTER_1"/>
    <property type="match status" value="1"/>
</dbReference>
<evidence type="ECO:0000256" key="2">
    <source>
        <dbReference type="ARBA" id="ARBA00022448"/>
    </source>
</evidence>
<feature type="domain" description="ABC transporter" evidence="5">
    <location>
        <begin position="307"/>
        <end position="540"/>
    </location>
</feature>
<protein>
    <submittedName>
        <fullName evidence="6">ATP-binding cassette domain-containing protein</fullName>
    </submittedName>
</protein>
<dbReference type="SUPFAM" id="SSF52540">
    <property type="entry name" value="P-loop containing nucleoside triphosphate hydrolases"/>
    <property type="match status" value="2"/>
</dbReference>
<gene>
    <name evidence="6" type="ORF">GB864_01105</name>
</gene>
<dbReference type="PANTHER" id="PTHR43553">
    <property type="entry name" value="HEAVY METAL TRANSPORTER"/>
    <property type="match status" value="1"/>
</dbReference>
<dbReference type="GO" id="GO:0005524">
    <property type="term" value="F:ATP binding"/>
    <property type="evidence" value="ECO:0007669"/>
    <property type="project" value="UniProtKB-KW"/>
</dbReference>
<dbReference type="Proteomes" id="UP000438182">
    <property type="component" value="Unassembled WGS sequence"/>
</dbReference>
<dbReference type="InterPro" id="IPR003439">
    <property type="entry name" value="ABC_transporter-like_ATP-bd"/>
</dbReference>
<dbReference type="AlphaFoldDB" id="A0A6I4NVN0"/>
<reference evidence="6 7" key="1">
    <citation type="submission" date="2019-12" db="EMBL/GenBank/DDBJ databases">
        <authorList>
            <person name="Kim Y.S."/>
        </authorList>
    </citation>
    <scope>NUCLEOTIDE SEQUENCE [LARGE SCALE GENOMIC DNA]</scope>
    <source>
        <strain evidence="6 7">MMS17-SY077</strain>
    </source>
</reference>
<accession>A0A6I4NVN0</accession>
<keyword evidence="4 6" id="KW-0067">ATP-binding</keyword>
<name>A0A6I4NVN0_9MICO</name>
<dbReference type="CDD" id="cd03225">
    <property type="entry name" value="ABC_cobalt_CbiO_domain1"/>
    <property type="match status" value="2"/>
</dbReference>
<evidence type="ECO:0000256" key="1">
    <source>
        <dbReference type="ARBA" id="ARBA00005417"/>
    </source>
</evidence>
<dbReference type="Pfam" id="PF00005">
    <property type="entry name" value="ABC_tran"/>
    <property type="match status" value="2"/>
</dbReference>
<dbReference type="GO" id="GO:0016887">
    <property type="term" value="F:ATP hydrolysis activity"/>
    <property type="evidence" value="ECO:0007669"/>
    <property type="project" value="InterPro"/>
</dbReference>
<organism evidence="6 7">
    <name type="scientific">Agromyces seonyuensis</name>
    <dbReference type="NCBI Taxonomy" id="2662446"/>
    <lineage>
        <taxon>Bacteria</taxon>
        <taxon>Bacillati</taxon>
        <taxon>Actinomycetota</taxon>
        <taxon>Actinomycetes</taxon>
        <taxon>Micrococcales</taxon>
        <taxon>Microbacteriaceae</taxon>
        <taxon>Agromyces</taxon>
    </lineage>
</organism>
<proteinExistence type="inferred from homology"/>
<comment type="caution">
    <text evidence="6">The sequence shown here is derived from an EMBL/GenBank/DDBJ whole genome shotgun (WGS) entry which is preliminary data.</text>
</comment>
<keyword evidence="2" id="KW-0813">Transport</keyword>
<keyword evidence="3" id="KW-0547">Nucleotide-binding</keyword>
<dbReference type="GO" id="GO:0042626">
    <property type="term" value="F:ATPase-coupled transmembrane transporter activity"/>
    <property type="evidence" value="ECO:0007669"/>
    <property type="project" value="TreeGrafter"/>
</dbReference>
<evidence type="ECO:0000256" key="4">
    <source>
        <dbReference type="ARBA" id="ARBA00022840"/>
    </source>
</evidence>
<keyword evidence="7" id="KW-1185">Reference proteome</keyword>
<dbReference type="InterPro" id="IPR015856">
    <property type="entry name" value="ABC_transpr_CbiO/EcfA_su"/>
</dbReference>
<sequence>MVTAAAIEVAGLAFRYPGADDESLRGVDLRIEAGDFVAVVGGNGSGKSTLCKTFNGLVPHFWDGDFAGEVRVFGEDTLESSVSALGRDVGYVAQDFGNQLVRPTVREDVAFAPINFGLEDWPARTEAALEALDLGPIADRFTWQLSGGQQHLTAIAGAIAVAPRVLIVDEPVAEVDPERADDVYRHLERLNREHGITIVVIEHHAEFVARYARSVVLMEDGRVRWHLPVREALGRARDLEAAHIPVPPVAALVRALDPDAPVPLTVEETLAWVGANAEVAPAAGTEAASVPESASDPAVERAVVASVRGARHSYRTVVGPRVPVLDGVDLDLRDGERVALVGGNGAGKSTLLSLLSGLLVPQAGTVVVDGVDTRASTPAALADHVALLGQRPGEMFLTDSVRGDVAMFPAGRGAPDADDLVDEVLDRFALRPFADRDGRLLSGGQQRRVTLAIGLAMRPKLLLLDEPTSSLDLRSRDDVVALLAALADRIRCVAVATHDMHLVAEWADRVVVLEAGRVAADLAPAELFDDPELLRRARLVPPQITEVGRGLGVRPLPLSLDELLERLVLRPVGAVA</sequence>
<dbReference type="PANTHER" id="PTHR43553:SF24">
    <property type="entry name" value="ENERGY-COUPLING FACTOR TRANSPORTER ATP-BINDING PROTEIN ECFA1"/>
    <property type="match status" value="1"/>
</dbReference>
<dbReference type="InterPro" id="IPR027417">
    <property type="entry name" value="P-loop_NTPase"/>
</dbReference>
<dbReference type="InterPro" id="IPR050095">
    <property type="entry name" value="ECF_ABC_transporter_ATP-bd"/>
</dbReference>
<feature type="domain" description="ABC transporter" evidence="5">
    <location>
        <begin position="7"/>
        <end position="245"/>
    </location>
</feature>
<evidence type="ECO:0000313" key="6">
    <source>
        <dbReference type="EMBL" id="MWB97162.1"/>
    </source>
</evidence>
<dbReference type="PROSITE" id="PS50893">
    <property type="entry name" value="ABC_TRANSPORTER_2"/>
    <property type="match status" value="2"/>
</dbReference>
<dbReference type="EMBL" id="WSTA01000002">
    <property type="protein sequence ID" value="MWB97162.1"/>
    <property type="molecule type" value="Genomic_DNA"/>
</dbReference>
<evidence type="ECO:0000256" key="3">
    <source>
        <dbReference type="ARBA" id="ARBA00022741"/>
    </source>
</evidence>
<evidence type="ECO:0000313" key="7">
    <source>
        <dbReference type="Proteomes" id="UP000438182"/>
    </source>
</evidence>